<accession>A0A4P6TRD0</accession>
<dbReference type="Gene3D" id="3.40.50.1820">
    <property type="entry name" value="alpha/beta hydrolase"/>
    <property type="match status" value="1"/>
</dbReference>
<name>A0A4P6TRD0_STRSO</name>
<dbReference type="PRINTS" id="PR00111">
    <property type="entry name" value="ABHYDROLASE"/>
</dbReference>
<feature type="domain" description="AB hydrolase-1" evidence="2">
    <location>
        <begin position="34"/>
        <end position="264"/>
    </location>
</feature>
<evidence type="ECO:0000313" key="4">
    <source>
        <dbReference type="Proteomes" id="UP000292547"/>
    </source>
</evidence>
<dbReference type="InterPro" id="IPR000073">
    <property type="entry name" value="AB_hydrolase_1"/>
</dbReference>
<dbReference type="GO" id="GO:0016787">
    <property type="term" value="F:hydrolase activity"/>
    <property type="evidence" value="ECO:0007669"/>
    <property type="project" value="UniProtKB-KW"/>
</dbReference>
<dbReference type="GeneID" id="300097653"/>
<dbReference type="GO" id="GO:0016020">
    <property type="term" value="C:membrane"/>
    <property type="evidence" value="ECO:0007669"/>
    <property type="project" value="TreeGrafter"/>
</dbReference>
<dbReference type="KEGG" id="sseo:D0Z67_01755"/>
<dbReference type="InterPro" id="IPR050266">
    <property type="entry name" value="AB_hydrolase_sf"/>
</dbReference>
<keyword evidence="1 3" id="KW-0378">Hydrolase</keyword>
<dbReference type="AlphaFoldDB" id="A0A4P6TRD0"/>
<dbReference type="PRINTS" id="PR00412">
    <property type="entry name" value="EPOXHYDRLASE"/>
</dbReference>
<protein>
    <submittedName>
        <fullName evidence="3">Alpha/beta hydrolase</fullName>
    </submittedName>
</protein>
<organism evidence="3 4">
    <name type="scientific">Streptomyces seoulensis</name>
    <dbReference type="NCBI Taxonomy" id="73044"/>
    <lineage>
        <taxon>Bacteria</taxon>
        <taxon>Bacillati</taxon>
        <taxon>Actinomycetota</taxon>
        <taxon>Actinomycetes</taxon>
        <taxon>Kitasatosporales</taxon>
        <taxon>Streptomycetaceae</taxon>
        <taxon>Streptomyces</taxon>
    </lineage>
</organism>
<dbReference type="EMBL" id="CP032229">
    <property type="protein sequence ID" value="QBJ89162.1"/>
    <property type="molecule type" value="Genomic_DNA"/>
</dbReference>
<dbReference type="PANTHER" id="PTHR43798:SF31">
    <property type="entry name" value="AB HYDROLASE SUPERFAMILY PROTEIN YCLE"/>
    <property type="match status" value="1"/>
</dbReference>
<reference evidence="3 4" key="1">
    <citation type="submission" date="2018-08" db="EMBL/GenBank/DDBJ databases">
        <title>The complete genome sequence of Streptomyces seoulensis, a pioneer strain for nickel superoxide dismutase discovery.</title>
        <authorList>
            <person name="Shin J."/>
            <person name="Lee J.-S."/>
            <person name="Lee E.-J."/>
            <person name="Youn H.-D."/>
        </authorList>
    </citation>
    <scope>NUCLEOTIDE SEQUENCE [LARGE SCALE GENOMIC DNA]</scope>
    <source>
        <strain evidence="3 4">KCTC 9819</strain>
    </source>
</reference>
<dbReference type="InterPro" id="IPR029058">
    <property type="entry name" value="AB_hydrolase_fold"/>
</dbReference>
<dbReference type="Proteomes" id="UP000292547">
    <property type="component" value="Chromosome"/>
</dbReference>
<evidence type="ECO:0000259" key="2">
    <source>
        <dbReference type="Pfam" id="PF00561"/>
    </source>
</evidence>
<dbReference type="RefSeq" id="WP_051887549.1">
    <property type="nucleotide sequence ID" value="NZ_CP032229.1"/>
</dbReference>
<evidence type="ECO:0000256" key="1">
    <source>
        <dbReference type="ARBA" id="ARBA00022801"/>
    </source>
</evidence>
<sequence length="283" mass="30901">MTDTTVDDALETGEIQVSDDIRIAYERRGSGPDIVLVNNFFMDRKSWRSYTAKLATRARITSYDLRGQGDSSPHPGEPVWEDHISDLKALFDGLGLEKAIVVGTSFSTLICRDFAVAHPDRVQGLILAGPAMSPHGPQRLRRITKSWLKTLETSGLGVLYEQLYPLVSGDRAVEEAGPIGFMGRKQNFLGIHTVDSLRAGLAVSVKAPLDPQIMTKVAAPTLLFVGGDDFSLSTDAVREMVGLFPDAVTVTVPDGGHLAFLEEPEWFQREVESFIERVAGTGD</sequence>
<dbReference type="OrthoDB" id="9796770at2"/>
<dbReference type="Pfam" id="PF00561">
    <property type="entry name" value="Abhydrolase_1"/>
    <property type="match status" value="1"/>
</dbReference>
<keyword evidence="4" id="KW-1185">Reference proteome</keyword>
<gene>
    <name evidence="3" type="ORF">D0Z67_01755</name>
</gene>
<dbReference type="PANTHER" id="PTHR43798">
    <property type="entry name" value="MONOACYLGLYCEROL LIPASE"/>
    <property type="match status" value="1"/>
</dbReference>
<proteinExistence type="predicted"/>
<evidence type="ECO:0000313" key="3">
    <source>
        <dbReference type="EMBL" id="QBJ89162.1"/>
    </source>
</evidence>
<dbReference type="SUPFAM" id="SSF53474">
    <property type="entry name" value="alpha/beta-Hydrolases"/>
    <property type="match status" value="1"/>
</dbReference>
<dbReference type="InterPro" id="IPR000639">
    <property type="entry name" value="Epox_hydrolase-like"/>
</dbReference>
<dbReference type="STRING" id="73044.GCA_000725795_02145"/>